<dbReference type="PRINTS" id="PR01837">
    <property type="entry name" value="MGTCSAPBPROT"/>
</dbReference>
<keyword evidence="3" id="KW-1003">Cell membrane</keyword>
<comment type="similarity">
    <text evidence="2">Belongs to the MgtC/SapB family.</text>
</comment>
<dbReference type="STRING" id="1742358.GCA_001439605_01456"/>
<dbReference type="PANTHER" id="PTHR33778">
    <property type="entry name" value="PROTEIN MGTC"/>
    <property type="match status" value="1"/>
</dbReference>
<evidence type="ECO:0000259" key="8">
    <source>
        <dbReference type="Pfam" id="PF02308"/>
    </source>
</evidence>
<feature type="domain" description="MgtC/SapB/SrpB/YhiD N-terminal" evidence="8">
    <location>
        <begin position="9"/>
        <end position="139"/>
    </location>
</feature>
<feature type="transmembrane region" description="Helical" evidence="7">
    <location>
        <begin position="68"/>
        <end position="88"/>
    </location>
</feature>
<comment type="subcellular location">
    <subcellularLocation>
        <location evidence="1">Cell membrane</location>
        <topology evidence="1">Multi-pass membrane protein</topology>
    </subcellularLocation>
</comment>
<sequence>MDMEMLIKLSISAVLGLTIGLERELKRKPLGLKTSLVISIVSCLLTIVSIQSAYSFPSSDYAKIQMDPLRLAAQIVSGIGFLGAGVILRRDDDRISGLTTAAMVWGAAGIGITTGAGFYVEAIAGVILLMISVELVPSIIKLFGMQKLRSKDLSLRIILKNREDIGDVINRLQEKGIKIESVRIKDQSDLSFLLDLKVRVNPKKTTSDIYSRVSNIEEVYRTEVRG</sequence>
<feature type="transmembrane region" description="Helical" evidence="7">
    <location>
        <begin position="122"/>
        <end position="143"/>
    </location>
</feature>
<evidence type="ECO:0000256" key="2">
    <source>
        <dbReference type="ARBA" id="ARBA00009298"/>
    </source>
</evidence>
<dbReference type="EMBL" id="SJTH01000003">
    <property type="protein sequence ID" value="TCJ05863.1"/>
    <property type="molecule type" value="Genomic_DNA"/>
</dbReference>
<evidence type="ECO:0000256" key="3">
    <source>
        <dbReference type="ARBA" id="ARBA00022475"/>
    </source>
</evidence>
<reference evidence="9 10" key="1">
    <citation type="submission" date="2019-03" db="EMBL/GenBank/DDBJ databases">
        <authorList>
            <person name="Jensen L."/>
            <person name="Storgaard J."/>
            <person name="Sulaj E."/>
            <person name="Schramm A."/>
            <person name="Marshall I.P.G."/>
        </authorList>
    </citation>
    <scope>NUCLEOTIDE SEQUENCE [LARGE SCALE GENOMIC DNA]</scope>
    <source>
        <strain evidence="9 10">2017H2G3</strain>
    </source>
</reference>
<evidence type="ECO:0000256" key="5">
    <source>
        <dbReference type="ARBA" id="ARBA00022989"/>
    </source>
</evidence>
<dbReference type="GO" id="GO:0005886">
    <property type="term" value="C:plasma membrane"/>
    <property type="evidence" value="ECO:0007669"/>
    <property type="project" value="UniProtKB-SubCell"/>
</dbReference>
<evidence type="ECO:0000256" key="4">
    <source>
        <dbReference type="ARBA" id="ARBA00022692"/>
    </source>
</evidence>
<dbReference type="AlphaFoldDB" id="A0A4R1B6E4"/>
<organism evidence="9 10">
    <name type="scientific">Cytobacillus praedii</name>
    <dbReference type="NCBI Taxonomy" id="1742358"/>
    <lineage>
        <taxon>Bacteria</taxon>
        <taxon>Bacillati</taxon>
        <taxon>Bacillota</taxon>
        <taxon>Bacilli</taxon>
        <taxon>Bacillales</taxon>
        <taxon>Bacillaceae</taxon>
        <taxon>Cytobacillus</taxon>
    </lineage>
</organism>
<comment type="caution">
    <text evidence="9">The sequence shown here is derived from an EMBL/GenBank/DDBJ whole genome shotgun (WGS) entry which is preliminary data.</text>
</comment>
<keyword evidence="5 7" id="KW-1133">Transmembrane helix</keyword>
<name>A0A4R1B6E4_9BACI</name>
<evidence type="ECO:0000256" key="6">
    <source>
        <dbReference type="ARBA" id="ARBA00023136"/>
    </source>
</evidence>
<keyword evidence="6 7" id="KW-0472">Membrane</keyword>
<evidence type="ECO:0000256" key="1">
    <source>
        <dbReference type="ARBA" id="ARBA00004651"/>
    </source>
</evidence>
<dbReference type="InterPro" id="IPR003416">
    <property type="entry name" value="MgtC/SapB/SrpB/YhiD_fam"/>
</dbReference>
<keyword evidence="10" id="KW-1185">Reference proteome</keyword>
<evidence type="ECO:0000313" key="10">
    <source>
        <dbReference type="Proteomes" id="UP000293846"/>
    </source>
</evidence>
<dbReference type="Proteomes" id="UP000293846">
    <property type="component" value="Unassembled WGS sequence"/>
</dbReference>
<protein>
    <submittedName>
        <fullName evidence="9">MgtC/SapB family protein</fullName>
    </submittedName>
</protein>
<keyword evidence="4 7" id="KW-0812">Transmembrane</keyword>
<gene>
    <name evidence="9" type="ORF">E0Y62_03150</name>
</gene>
<proteinExistence type="inferred from homology"/>
<feature type="transmembrane region" description="Helical" evidence="7">
    <location>
        <begin position="95"/>
        <end position="116"/>
    </location>
</feature>
<dbReference type="PANTHER" id="PTHR33778:SF4">
    <property type="entry name" value="PROTEIN SAPB"/>
    <property type="match status" value="1"/>
</dbReference>
<feature type="transmembrane region" description="Helical" evidence="7">
    <location>
        <begin position="34"/>
        <end position="56"/>
    </location>
</feature>
<evidence type="ECO:0000256" key="7">
    <source>
        <dbReference type="SAM" id="Phobius"/>
    </source>
</evidence>
<evidence type="ECO:0000313" key="9">
    <source>
        <dbReference type="EMBL" id="TCJ05863.1"/>
    </source>
</evidence>
<dbReference type="InterPro" id="IPR049177">
    <property type="entry name" value="MgtC_SapB_SrpB_YhiD_N"/>
</dbReference>
<dbReference type="OrthoDB" id="9811198at2"/>
<dbReference type="Pfam" id="PF02308">
    <property type="entry name" value="MgtC"/>
    <property type="match status" value="1"/>
</dbReference>
<accession>A0A4R1B6E4</accession>